<name>A0A9P1FX15_9DINO</name>
<reference evidence="1" key="1">
    <citation type="submission" date="2022-10" db="EMBL/GenBank/DDBJ databases">
        <authorList>
            <person name="Chen Y."/>
            <person name="Dougan E. K."/>
            <person name="Chan C."/>
            <person name="Rhodes N."/>
            <person name="Thang M."/>
        </authorList>
    </citation>
    <scope>NUCLEOTIDE SEQUENCE</scope>
</reference>
<evidence type="ECO:0000313" key="3">
    <source>
        <dbReference type="Proteomes" id="UP001152797"/>
    </source>
</evidence>
<keyword evidence="3" id="KW-1185">Reference proteome</keyword>
<gene>
    <name evidence="1" type="ORF">C1SCF055_LOCUS18652</name>
</gene>
<comment type="caution">
    <text evidence="1">The sequence shown here is derived from an EMBL/GenBank/DDBJ whole genome shotgun (WGS) entry which is preliminary data.</text>
</comment>
<accession>A0A9P1FX15</accession>
<dbReference type="EMBL" id="CAMXCT010001629">
    <property type="protein sequence ID" value="CAI3991773.1"/>
    <property type="molecule type" value="Genomic_DNA"/>
</dbReference>
<dbReference type="EMBL" id="CAMXCT020001629">
    <property type="protein sequence ID" value="CAL1145148.1"/>
    <property type="molecule type" value="Genomic_DNA"/>
</dbReference>
<evidence type="ECO:0000313" key="1">
    <source>
        <dbReference type="EMBL" id="CAI3991773.1"/>
    </source>
</evidence>
<sequence>MLPEGDPFAKEDLQQDDEQALEILDDYFAGAESAKRTARIAQIALGSRHNRRAGELLLRIASTGRTKTNVDRNLRRCIHKAGVTMPVDFVLVPTTVQILKPKLRIDNVFWPTLSMKSWVSVLAESCPQVLLGGFRLEESEKWRNLFGWFWDRFEGVDRGHPIYEFGCDRTCCIPIMVHGDEGRGLRSQAFMVESWQFVISHLGPFTTNTSGHSFTSRLLFTCISSKLFDGEKTLRDLNDEFAKQLRSMFFEGVQVGNHVIRLIWIATKGDWPFLRKACSLFTGFTSLRICHLCSGQDWWRYDSDAPWKLAENRPGESPFKPEGNPFAIVPGGDSPNRIRPDMVHTFHIGFGVDLAASFVVWLCKLGKLGSNGRPRQSFDDKLSLAYSTFREYCHIHKRFTACDHWSMKKLGMTSTNDFPTSLGGKGHDTGVVCRWLDSFLRSIASW</sequence>
<dbReference type="Proteomes" id="UP001152797">
    <property type="component" value="Unassembled WGS sequence"/>
</dbReference>
<evidence type="ECO:0000313" key="2">
    <source>
        <dbReference type="EMBL" id="CAL4779085.1"/>
    </source>
</evidence>
<dbReference type="AlphaFoldDB" id="A0A9P1FX15"/>
<organism evidence="1">
    <name type="scientific">Cladocopium goreaui</name>
    <dbReference type="NCBI Taxonomy" id="2562237"/>
    <lineage>
        <taxon>Eukaryota</taxon>
        <taxon>Sar</taxon>
        <taxon>Alveolata</taxon>
        <taxon>Dinophyceae</taxon>
        <taxon>Suessiales</taxon>
        <taxon>Symbiodiniaceae</taxon>
        <taxon>Cladocopium</taxon>
    </lineage>
</organism>
<dbReference type="EMBL" id="CAMXCT030001629">
    <property type="protein sequence ID" value="CAL4779085.1"/>
    <property type="molecule type" value="Genomic_DNA"/>
</dbReference>
<dbReference type="OrthoDB" id="438707at2759"/>
<proteinExistence type="predicted"/>
<reference evidence="2 3" key="2">
    <citation type="submission" date="2024-05" db="EMBL/GenBank/DDBJ databases">
        <authorList>
            <person name="Chen Y."/>
            <person name="Shah S."/>
            <person name="Dougan E. K."/>
            <person name="Thang M."/>
            <person name="Chan C."/>
        </authorList>
    </citation>
    <scope>NUCLEOTIDE SEQUENCE [LARGE SCALE GENOMIC DNA]</scope>
</reference>
<protein>
    <submittedName>
        <fullName evidence="1">Uncharacterized protein</fullName>
    </submittedName>
</protein>